<dbReference type="InterPro" id="IPR011528">
    <property type="entry name" value="NERD"/>
</dbReference>
<accession>A0ABS6BXW7</accession>
<sequence length="171" mass="19762">MGIFDVIKKSILGASFESKLMKTISTPIFIKEFNKESKNILNLKELLNNSADQAVKNKIDNELNLQKYVQEGFNKVHFELKNSPVPFYGLHNIRLGQGDSIANIDFLMITHQFCYIIKCKSIQGNIEIDSQGNFSRFIRKGEKWLKEVMYSPLEQNRRAELIRIRGENYAA</sequence>
<proteinExistence type="predicted"/>
<protein>
    <submittedName>
        <fullName evidence="2">NERD domain-containing protein</fullName>
    </submittedName>
</protein>
<dbReference type="RefSeq" id="WP_216151242.1">
    <property type="nucleotide sequence ID" value="NZ_JAHLDV010000063.1"/>
</dbReference>
<dbReference type="Proteomes" id="UP000776252">
    <property type="component" value="Unassembled WGS sequence"/>
</dbReference>
<evidence type="ECO:0000313" key="2">
    <source>
        <dbReference type="EMBL" id="MBU3161429.1"/>
    </source>
</evidence>
<reference evidence="2 3" key="1">
    <citation type="submission" date="2021-06" db="EMBL/GenBank/DDBJ databases">
        <title>Clostridia strains as spoilage organisms.</title>
        <authorList>
            <person name="Wambui J."/>
            <person name="Stephan R."/>
            <person name="Stevens M.J.A."/>
        </authorList>
    </citation>
    <scope>NUCLEOTIDE SEQUENCE [LARGE SCALE GENOMIC DNA]</scope>
    <source>
        <strain evidence="2 3">DSM 14204</strain>
    </source>
</reference>
<organism evidence="2 3">
    <name type="scientific">Clostridium frigoris</name>
    <dbReference type="NCBI Taxonomy" id="205327"/>
    <lineage>
        <taxon>Bacteria</taxon>
        <taxon>Bacillati</taxon>
        <taxon>Bacillota</taxon>
        <taxon>Clostridia</taxon>
        <taxon>Eubacteriales</taxon>
        <taxon>Clostridiaceae</taxon>
        <taxon>Clostridium</taxon>
    </lineage>
</organism>
<dbReference type="PROSITE" id="PS50965">
    <property type="entry name" value="NERD"/>
    <property type="match status" value="1"/>
</dbReference>
<evidence type="ECO:0000313" key="3">
    <source>
        <dbReference type="Proteomes" id="UP000776252"/>
    </source>
</evidence>
<dbReference type="EMBL" id="JAHLDV010000063">
    <property type="protein sequence ID" value="MBU3161429.1"/>
    <property type="molecule type" value="Genomic_DNA"/>
</dbReference>
<comment type="caution">
    <text evidence="2">The sequence shown here is derived from an EMBL/GenBank/DDBJ whole genome shotgun (WGS) entry which is preliminary data.</text>
</comment>
<feature type="domain" description="NERD" evidence="1">
    <location>
        <begin position="68"/>
        <end position="171"/>
    </location>
</feature>
<dbReference type="Pfam" id="PF08378">
    <property type="entry name" value="NERD"/>
    <property type="match status" value="1"/>
</dbReference>
<gene>
    <name evidence="2" type="ORF">KPL37_17115</name>
</gene>
<evidence type="ECO:0000259" key="1">
    <source>
        <dbReference type="PROSITE" id="PS50965"/>
    </source>
</evidence>
<name>A0ABS6BXW7_9CLOT</name>
<keyword evidence="3" id="KW-1185">Reference proteome</keyword>